<name>A0A1R2BHX1_9CILI</name>
<dbReference type="AlphaFoldDB" id="A0A1R2BHX1"/>
<protein>
    <submittedName>
        <fullName evidence="3">Uncharacterized protein</fullName>
    </submittedName>
</protein>
<keyword evidence="4" id="KW-1185">Reference proteome</keyword>
<feature type="transmembrane region" description="Helical" evidence="2">
    <location>
        <begin position="7"/>
        <end position="29"/>
    </location>
</feature>
<proteinExistence type="predicted"/>
<evidence type="ECO:0000313" key="4">
    <source>
        <dbReference type="Proteomes" id="UP000187209"/>
    </source>
</evidence>
<feature type="transmembrane region" description="Helical" evidence="2">
    <location>
        <begin position="78"/>
        <end position="99"/>
    </location>
</feature>
<feature type="transmembrane region" description="Helical" evidence="2">
    <location>
        <begin position="156"/>
        <end position="176"/>
    </location>
</feature>
<comment type="caution">
    <text evidence="3">The sequence shown here is derived from an EMBL/GenBank/DDBJ whole genome shotgun (WGS) entry which is preliminary data.</text>
</comment>
<keyword evidence="2" id="KW-0812">Transmembrane</keyword>
<reference evidence="3 4" key="1">
    <citation type="submission" date="2016-11" db="EMBL/GenBank/DDBJ databases">
        <title>The macronuclear genome of Stentor coeruleus: a giant cell with tiny introns.</title>
        <authorList>
            <person name="Slabodnick M."/>
            <person name="Ruby J.G."/>
            <person name="Reiff S.B."/>
            <person name="Swart E.C."/>
            <person name="Gosai S."/>
            <person name="Prabakaran S."/>
            <person name="Witkowska E."/>
            <person name="Larue G.E."/>
            <person name="Fisher S."/>
            <person name="Freeman R.M."/>
            <person name="Gunawardena J."/>
            <person name="Chu W."/>
            <person name="Stover N.A."/>
            <person name="Gregory B.D."/>
            <person name="Nowacki M."/>
            <person name="Derisi J."/>
            <person name="Roy S.W."/>
            <person name="Marshall W.F."/>
            <person name="Sood P."/>
        </authorList>
    </citation>
    <scope>NUCLEOTIDE SEQUENCE [LARGE SCALE GENOMIC DNA]</scope>
    <source>
        <strain evidence="3">WM001</strain>
    </source>
</reference>
<evidence type="ECO:0000256" key="2">
    <source>
        <dbReference type="SAM" id="Phobius"/>
    </source>
</evidence>
<feature type="transmembrane region" description="Helical" evidence="2">
    <location>
        <begin position="313"/>
        <end position="333"/>
    </location>
</feature>
<dbReference type="Proteomes" id="UP000187209">
    <property type="component" value="Unassembled WGS sequence"/>
</dbReference>
<accession>A0A1R2BHX1</accession>
<feature type="transmembrane region" description="Helical" evidence="2">
    <location>
        <begin position="200"/>
        <end position="220"/>
    </location>
</feature>
<evidence type="ECO:0000313" key="3">
    <source>
        <dbReference type="EMBL" id="OMJ76235.1"/>
    </source>
</evidence>
<keyword evidence="2" id="KW-1133">Transmembrane helix</keyword>
<feature type="transmembrane region" description="Helical" evidence="2">
    <location>
        <begin position="111"/>
        <end position="136"/>
    </location>
</feature>
<keyword evidence="2" id="KW-0472">Membrane</keyword>
<dbReference type="EMBL" id="MPUH01000642">
    <property type="protein sequence ID" value="OMJ76235.1"/>
    <property type="molecule type" value="Genomic_DNA"/>
</dbReference>
<feature type="transmembrane region" description="Helical" evidence="2">
    <location>
        <begin position="353"/>
        <end position="374"/>
    </location>
</feature>
<evidence type="ECO:0000256" key="1">
    <source>
        <dbReference type="SAM" id="MobiDB-lite"/>
    </source>
</evidence>
<sequence>MKTLANFLAIGLLVSVLIIELLTLFYPYWSTVKDEDFSLTTCLNCTKLSKNWSLECLARTACFNNNNDSLCDDYTKDYYAGVIYTYIQTACIFTTIFLLEKIIIITAKKDIGNPFIIPITLFINLVLQILAIILWWGYSGVSSNNGNVEANVGPKIGIFLAVWTSFVNFIILYFYCKQGYFEDIQILEFSKKLWGFSPKIWMILSLTLLLLGLCLIIASMSTNNWVKLKNTHGGLVRCKNCDEVLWLSWECLSGTECEINTDSSNCEIYTKLASSGKTYLILSSFSIILIIFSIQAGLSRLISRKYGIEKLNIAYLAFGTIFQFISTIVWASISKAKVSSDCKDDICGDLGIFLAISSNFFILPGAFLFIISNLHETYTSIIKADNDSSEDNKFINTHHSPRSGGEISHDTKELKPNTPITPYRERGLLGPNDKEIEDNGVNKDS</sequence>
<organism evidence="3 4">
    <name type="scientific">Stentor coeruleus</name>
    <dbReference type="NCBI Taxonomy" id="5963"/>
    <lineage>
        <taxon>Eukaryota</taxon>
        <taxon>Sar</taxon>
        <taxon>Alveolata</taxon>
        <taxon>Ciliophora</taxon>
        <taxon>Postciliodesmatophora</taxon>
        <taxon>Heterotrichea</taxon>
        <taxon>Heterotrichida</taxon>
        <taxon>Stentoridae</taxon>
        <taxon>Stentor</taxon>
    </lineage>
</organism>
<gene>
    <name evidence="3" type="ORF">SteCoe_24410</name>
</gene>
<feature type="region of interest" description="Disordered" evidence="1">
    <location>
        <begin position="396"/>
        <end position="445"/>
    </location>
</feature>
<feature type="transmembrane region" description="Helical" evidence="2">
    <location>
        <begin position="279"/>
        <end position="301"/>
    </location>
</feature>